<protein>
    <submittedName>
        <fullName evidence="1">Uncharacterized protein</fullName>
    </submittedName>
</protein>
<dbReference type="EMBL" id="QROE01000001">
    <property type="protein sequence ID" value="RHK98168.1"/>
    <property type="molecule type" value="Genomic_DNA"/>
</dbReference>
<dbReference type="AlphaFoldDB" id="A0A415HVD3"/>
<dbReference type="Proteomes" id="UP000284267">
    <property type="component" value="Unassembled WGS sequence"/>
</dbReference>
<organism evidence="1 2">
    <name type="scientific">Blautia obeum</name>
    <dbReference type="NCBI Taxonomy" id="40520"/>
    <lineage>
        <taxon>Bacteria</taxon>
        <taxon>Bacillati</taxon>
        <taxon>Bacillota</taxon>
        <taxon>Clostridia</taxon>
        <taxon>Lachnospirales</taxon>
        <taxon>Lachnospiraceae</taxon>
        <taxon>Blautia</taxon>
    </lineage>
</organism>
<sequence>MAKNSKDFLVSVADVAFYVNDTLAFTGTTALNTSISVSMEDQEVTGGKGAKTLFKYKYGRKLAPTIEMADWNLAYIAANTGSAIATGLRDVFQIAECVTLTKGVGTLTKTPVTGEKVFVEKEDGSIVEVLPSGNSITVGNADATVKATYKFSKSVKYITIDADSAPLIGRLVLTADKYNNTKGKVGQVQIEIPSFQPNGTFDLSLEAEGVSSFSIEGDALAVEGASCSDGTVYAYVTEVPDAESDVAISDIAVTPAEVTIKGKGTATLSVIGIRGGLYSNVSIDAKDCDFASETAGTATVKDGVITGVAAGTTYVTVTHKTSGAKDIVKVVVS</sequence>
<gene>
    <name evidence="1" type="ORF">DW040_02340</name>
</gene>
<reference evidence="1 2" key="1">
    <citation type="submission" date="2018-08" db="EMBL/GenBank/DDBJ databases">
        <title>A genome reference for cultivated species of the human gut microbiota.</title>
        <authorList>
            <person name="Zou Y."/>
            <person name="Xue W."/>
            <person name="Luo G."/>
        </authorList>
    </citation>
    <scope>NUCLEOTIDE SEQUENCE [LARGE SCALE GENOMIC DNA]</scope>
    <source>
        <strain evidence="1 2">AF39-4</strain>
    </source>
</reference>
<evidence type="ECO:0000313" key="2">
    <source>
        <dbReference type="Proteomes" id="UP000284267"/>
    </source>
</evidence>
<proteinExistence type="predicted"/>
<comment type="caution">
    <text evidence="1">The sequence shown here is derived from an EMBL/GenBank/DDBJ whole genome shotgun (WGS) entry which is preliminary data.</text>
</comment>
<name>A0A415HVD3_9FIRM</name>
<accession>A0A415HVD3</accession>
<dbReference type="Gene3D" id="2.60.40.1080">
    <property type="match status" value="1"/>
</dbReference>
<dbReference type="RefSeq" id="WP_118367425.1">
    <property type="nucleotide sequence ID" value="NZ_CABJDZ010000001.1"/>
</dbReference>
<evidence type="ECO:0000313" key="1">
    <source>
        <dbReference type="EMBL" id="RHK98168.1"/>
    </source>
</evidence>